<feature type="region of interest" description="Disordered" evidence="1">
    <location>
        <begin position="1"/>
        <end position="35"/>
    </location>
</feature>
<reference evidence="3" key="1">
    <citation type="submission" date="2020-05" db="EMBL/GenBank/DDBJ databases">
        <title>Phylogenomic resolution of chytrid fungi.</title>
        <authorList>
            <person name="Stajich J.E."/>
            <person name="Amses K."/>
            <person name="Simmons R."/>
            <person name="Seto K."/>
            <person name="Myers J."/>
            <person name="Bonds A."/>
            <person name="Quandt C.A."/>
            <person name="Barry K."/>
            <person name="Liu P."/>
            <person name="Grigoriev I."/>
            <person name="Longcore J.E."/>
            <person name="James T.Y."/>
        </authorList>
    </citation>
    <scope>NUCLEOTIDE SEQUENCE</scope>
    <source>
        <strain evidence="3">JEL0476</strain>
    </source>
</reference>
<proteinExistence type="predicted"/>
<keyword evidence="2" id="KW-0812">Transmembrane</keyword>
<sequence>MNELVHPLNSREKPFTTKNSKVQHNNLTTPKTSPSNSTPFAILTRVSDVNLGYIKYASSFETLFILRSLIVSTVVFSLLCIVYYILISRVNDGTMNQMLPSISESVLTISLIILAFLFHFISHKLQAYDLRSVASVSNSSTARENLILQHQQSSNSVSTNVNASNDEIIELHNMNATTAISSSNDFVNLPNTSQITSNLEDDQVKLELKKKKKMLRLHKNFLRKRTVKTPKYPKWLQGEPDYSEMKLLNQKDVTTHVVRLPTAISLFDGWPYTLDIMLPKNSDGRTLNVQQAWEDSIEDSEMELVLADVGSVSVAVDYDTETLELIDYTVAKTWFV</sequence>
<evidence type="ECO:0000256" key="1">
    <source>
        <dbReference type="SAM" id="MobiDB-lite"/>
    </source>
</evidence>
<feature type="transmembrane region" description="Helical" evidence="2">
    <location>
        <begin position="98"/>
        <end position="121"/>
    </location>
</feature>
<dbReference type="Proteomes" id="UP001211065">
    <property type="component" value="Unassembled WGS sequence"/>
</dbReference>
<name>A0AAD5XTG6_9FUNG</name>
<evidence type="ECO:0000313" key="4">
    <source>
        <dbReference type="Proteomes" id="UP001211065"/>
    </source>
</evidence>
<comment type="caution">
    <text evidence="3">The sequence shown here is derived from an EMBL/GenBank/DDBJ whole genome shotgun (WGS) entry which is preliminary data.</text>
</comment>
<dbReference type="EMBL" id="JADGJW010000806">
    <property type="protein sequence ID" value="KAJ3211919.1"/>
    <property type="molecule type" value="Genomic_DNA"/>
</dbReference>
<feature type="compositionally biased region" description="Low complexity" evidence="1">
    <location>
        <begin position="25"/>
        <end position="35"/>
    </location>
</feature>
<feature type="transmembrane region" description="Helical" evidence="2">
    <location>
        <begin position="64"/>
        <end position="86"/>
    </location>
</feature>
<evidence type="ECO:0000256" key="2">
    <source>
        <dbReference type="SAM" id="Phobius"/>
    </source>
</evidence>
<keyword evidence="4" id="KW-1185">Reference proteome</keyword>
<protein>
    <submittedName>
        <fullName evidence="3">Uncharacterized protein</fullName>
    </submittedName>
</protein>
<accession>A0AAD5XTG6</accession>
<keyword evidence="2" id="KW-0472">Membrane</keyword>
<evidence type="ECO:0000313" key="3">
    <source>
        <dbReference type="EMBL" id="KAJ3211919.1"/>
    </source>
</evidence>
<dbReference type="AlphaFoldDB" id="A0AAD5XTG6"/>
<keyword evidence="2" id="KW-1133">Transmembrane helix</keyword>
<organism evidence="3 4">
    <name type="scientific">Clydaea vesicula</name>
    <dbReference type="NCBI Taxonomy" id="447962"/>
    <lineage>
        <taxon>Eukaryota</taxon>
        <taxon>Fungi</taxon>
        <taxon>Fungi incertae sedis</taxon>
        <taxon>Chytridiomycota</taxon>
        <taxon>Chytridiomycota incertae sedis</taxon>
        <taxon>Chytridiomycetes</taxon>
        <taxon>Lobulomycetales</taxon>
        <taxon>Lobulomycetaceae</taxon>
        <taxon>Clydaea</taxon>
    </lineage>
</organism>
<gene>
    <name evidence="3" type="ORF">HK099_007883</name>
</gene>